<feature type="domain" description="Response regulatory" evidence="6">
    <location>
        <begin position="2"/>
        <end position="124"/>
    </location>
</feature>
<dbReference type="SMART" id="SM00448">
    <property type="entry name" value="REC"/>
    <property type="match status" value="1"/>
</dbReference>
<sequence length="242" mass="28314">MNIYVIEDNPFFRTKMMKVIQQVIAESGYVYHMKEQVVTAKEMLAEDLSEGPHIYLLDIELQEQYNGIDLGREIRKIDTQGYILYITSLENKLITIIDEHIAPLAFLSKKIDEQVIKENIQSAFEKIKQREEQRSDNHFFTLQRAGNQARIAYKELLYFEKVPRSKKVMLYTTNGVYAINHYLSSIKEKLVESQFIFLNSFIIHKSSIQKLDAKEDAVTFKDGSELFVGKHTFRKIKAQFQS</sequence>
<keyword evidence="2" id="KW-0902">Two-component regulatory system</keyword>
<dbReference type="InterPro" id="IPR011006">
    <property type="entry name" value="CheY-like_superfamily"/>
</dbReference>
<dbReference type="InterPro" id="IPR046947">
    <property type="entry name" value="LytR-like"/>
</dbReference>
<feature type="modified residue" description="4-aspartylphosphate" evidence="5">
    <location>
        <position position="58"/>
    </location>
</feature>
<dbReference type="SUPFAM" id="SSF52172">
    <property type="entry name" value="CheY-like"/>
    <property type="match status" value="1"/>
</dbReference>
<evidence type="ECO:0000256" key="2">
    <source>
        <dbReference type="ARBA" id="ARBA00023012"/>
    </source>
</evidence>
<dbReference type="PROSITE" id="PS50110">
    <property type="entry name" value="RESPONSE_REGULATORY"/>
    <property type="match status" value="1"/>
</dbReference>
<evidence type="ECO:0000256" key="3">
    <source>
        <dbReference type="ARBA" id="ARBA00023159"/>
    </source>
</evidence>
<dbReference type="Pfam" id="PF00072">
    <property type="entry name" value="Response_reg"/>
    <property type="match status" value="1"/>
</dbReference>
<dbReference type="SMART" id="SM00850">
    <property type="entry name" value="LytTR"/>
    <property type="match status" value="1"/>
</dbReference>
<dbReference type="Pfam" id="PF04397">
    <property type="entry name" value="LytTR"/>
    <property type="match status" value="1"/>
</dbReference>
<evidence type="ECO:0000313" key="9">
    <source>
        <dbReference type="Proteomes" id="UP000664832"/>
    </source>
</evidence>
<dbReference type="EMBL" id="JAFLWI010000002">
    <property type="protein sequence ID" value="MBO0481024.1"/>
    <property type="molecule type" value="Genomic_DNA"/>
</dbReference>
<dbReference type="PANTHER" id="PTHR37299:SF3">
    <property type="entry name" value="STAGE 0 SPORULATION PROTEIN A HOMOLOG"/>
    <property type="match status" value="1"/>
</dbReference>
<comment type="function">
    <text evidence="4">Required for high-level post-exponential phase expression of a series of secreted proteins.</text>
</comment>
<reference evidence="8 9" key="1">
    <citation type="submission" date="2021-03" db="EMBL/GenBank/DDBJ databases">
        <title>Enterococcal diversity collection.</title>
        <authorList>
            <person name="Gilmore M.S."/>
            <person name="Schwartzman J."/>
            <person name="Van Tyne D."/>
            <person name="Martin M."/>
            <person name="Earl A.M."/>
            <person name="Manson A.L."/>
            <person name="Straub T."/>
            <person name="Salamzade R."/>
            <person name="Saavedra J."/>
            <person name="Lebreton F."/>
            <person name="Prichula J."/>
            <person name="Schaufler K."/>
            <person name="Gaca A."/>
            <person name="Sgardioli B."/>
            <person name="Wagenaar J."/>
            <person name="Strong T."/>
        </authorList>
    </citation>
    <scope>NUCLEOTIDE SEQUENCE [LARGE SCALE GENOMIC DNA]</scope>
    <source>
        <strain evidence="8 9">MSG2901</strain>
    </source>
</reference>
<keyword evidence="1" id="KW-0963">Cytoplasm</keyword>
<dbReference type="Proteomes" id="UP000664832">
    <property type="component" value="Unassembled WGS sequence"/>
</dbReference>
<evidence type="ECO:0000259" key="6">
    <source>
        <dbReference type="PROSITE" id="PS50110"/>
    </source>
</evidence>
<keyword evidence="5" id="KW-0597">Phosphoprotein</keyword>
<feature type="domain" description="HTH LytTR-type" evidence="7">
    <location>
        <begin position="140"/>
        <end position="242"/>
    </location>
</feature>
<organism evidence="8 9">
    <name type="scientific">Candidatus Enterococcus courvalinii</name>
    <dbReference type="NCBI Taxonomy" id="2815329"/>
    <lineage>
        <taxon>Bacteria</taxon>
        <taxon>Bacillati</taxon>
        <taxon>Bacillota</taxon>
        <taxon>Bacilli</taxon>
        <taxon>Lactobacillales</taxon>
        <taxon>Enterococcaceae</taxon>
        <taxon>Enterococcus</taxon>
    </lineage>
</organism>
<evidence type="ECO:0000313" key="8">
    <source>
        <dbReference type="EMBL" id="MBO0481024.1"/>
    </source>
</evidence>
<dbReference type="RefSeq" id="WP_206897857.1">
    <property type="nucleotide sequence ID" value="NZ_JAFLWI010000002.1"/>
</dbReference>
<dbReference type="PROSITE" id="PS50930">
    <property type="entry name" value="HTH_LYTTR"/>
    <property type="match status" value="1"/>
</dbReference>
<evidence type="ECO:0000256" key="1">
    <source>
        <dbReference type="ARBA" id="ARBA00022490"/>
    </source>
</evidence>
<name>A0ABS3HX34_9ENTE</name>
<dbReference type="InterPro" id="IPR001789">
    <property type="entry name" value="Sig_transdc_resp-reg_receiver"/>
</dbReference>
<comment type="caution">
    <text evidence="8">The sequence shown here is derived from an EMBL/GenBank/DDBJ whole genome shotgun (WGS) entry which is preliminary data.</text>
</comment>
<accession>A0ABS3HX34</accession>
<dbReference type="Gene3D" id="2.40.50.1020">
    <property type="entry name" value="LytTr DNA-binding domain"/>
    <property type="match status" value="1"/>
</dbReference>
<dbReference type="PANTHER" id="PTHR37299">
    <property type="entry name" value="TRANSCRIPTIONAL REGULATOR-RELATED"/>
    <property type="match status" value="1"/>
</dbReference>
<dbReference type="Gene3D" id="3.40.50.2300">
    <property type="match status" value="1"/>
</dbReference>
<gene>
    <name evidence="8" type="ORF">JZO71_01635</name>
</gene>
<protein>
    <submittedName>
        <fullName evidence="8">Response regulator transcription factor</fullName>
    </submittedName>
</protein>
<keyword evidence="3" id="KW-0010">Activator</keyword>
<proteinExistence type="predicted"/>
<keyword evidence="9" id="KW-1185">Reference proteome</keyword>
<evidence type="ECO:0000256" key="5">
    <source>
        <dbReference type="PROSITE-ProRule" id="PRU00169"/>
    </source>
</evidence>
<evidence type="ECO:0000256" key="4">
    <source>
        <dbReference type="ARBA" id="ARBA00037164"/>
    </source>
</evidence>
<evidence type="ECO:0000259" key="7">
    <source>
        <dbReference type="PROSITE" id="PS50930"/>
    </source>
</evidence>
<dbReference type="InterPro" id="IPR007492">
    <property type="entry name" value="LytTR_DNA-bd_dom"/>
</dbReference>